<evidence type="ECO:0000256" key="2">
    <source>
        <dbReference type="ARBA" id="ARBA00002322"/>
    </source>
</evidence>
<keyword evidence="8 16" id="KW-0479">Metal-binding</keyword>
<proteinExistence type="inferred from homology"/>
<dbReference type="GO" id="GO:0140825">
    <property type="term" value="F:lactoperoxidase activity"/>
    <property type="evidence" value="ECO:0007669"/>
    <property type="project" value="UniProtKB-EC"/>
</dbReference>
<dbReference type="OrthoDB" id="2113341at2759"/>
<dbReference type="InterPro" id="IPR010255">
    <property type="entry name" value="Haem_peroxidase_sf"/>
</dbReference>
<dbReference type="GO" id="GO:0042744">
    <property type="term" value="P:hydrogen peroxide catabolic process"/>
    <property type="evidence" value="ECO:0007669"/>
    <property type="project" value="UniProtKB-KW"/>
</dbReference>
<dbReference type="GO" id="GO:0006979">
    <property type="term" value="P:response to oxidative stress"/>
    <property type="evidence" value="ECO:0007669"/>
    <property type="project" value="UniProtKB-UniRule"/>
</dbReference>
<dbReference type="KEGG" id="egr:104451732"/>
<feature type="binding site" evidence="16">
    <location>
        <position position="96"/>
    </location>
    <ligand>
        <name>Ca(2+)</name>
        <dbReference type="ChEBI" id="CHEBI:29108"/>
        <label>1</label>
    </ligand>
</feature>
<dbReference type="Gramene" id="KCW87910">
    <property type="protein sequence ID" value="KCW87910"/>
    <property type="gene ID" value="EUGRSUZ_A00298"/>
</dbReference>
<dbReference type="GO" id="GO:0020037">
    <property type="term" value="F:heme binding"/>
    <property type="evidence" value="ECO:0007669"/>
    <property type="project" value="UniProtKB-UniRule"/>
</dbReference>
<keyword evidence="11 19" id="KW-0560">Oxidoreductase</keyword>
<dbReference type="InterPro" id="IPR000823">
    <property type="entry name" value="Peroxidase_pln"/>
</dbReference>
<reference evidence="21" key="1">
    <citation type="submission" date="2013-07" db="EMBL/GenBank/DDBJ databases">
        <title>The genome of Eucalyptus grandis.</title>
        <authorList>
            <person name="Schmutz J."/>
            <person name="Hayes R."/>
            <person name="Myburg A."/>
            <person name="Tuskan G."/>
            <person name="Grattapaglia D."/>
            <person name="Rokhsar D.S."/>
        </authorList>
    </citation>
    <scope>NUCLEOTIDE SEQUENCE</scope>
    <source>
        <tissue evidence="21">Leaf extractions</tissue>
    </source>
</reference>
<comment type="similarity">
    <text evidence="3">Belongs to the peroxidase family. Ascorbate peroxidase subfamily.</text>
</comment>
<dbReference type="GO" id="GO:0009505">
    <property type="term" value="C:plant-type cell wall"/>
    <property type="evidence" value="ECO:0000318"/>
    <property type="project" value="GO_Central"/>
</dbReference>
<feature type="binding site" evidence="16">
    <location>
        <position position="87"/>
    </location>
    <ligand>
        <name>Ca(2+)</name>
        <dbReference type="ChEBI" id="CHEBI:29108"/>
        <label>1</label>
    </ligand>
</feature>
<dbReference type="GO" id="GO:0004601">
    <property type="term" value="F:peroxidase activity"/>
    <property type="evidence" value="ECO:0000318"/>
    <property type="project" value="GO_Central"/>
</dbReference>
<keyword evidence="6 19" id="KW-0575">Peroxidase</keyword>
<dbReference type="GO" id="GO:0005576">
    <property type="term" value="C:extracellular region"/>
    <property type="evidence" value="ECO:0007669"/>
    <property type="project" value="UniProtKB-SubCell"/>
</dbReference>
<feature type="binding site" description="axial binding residue" evidence="16">
    <location>
        <position position="200"/>
    </location>
    <ligand>
        <name>heme b</name>
        <dbReference type="ChEBI" id="CHEBI:60344"/>
    </ligand>
    <ligandPart>
        <name>Fe</name>
        <dbReference type="ChEBI" id="CHEBI:18248"/>
    </ligandPart>
</feature>
<name>A0A059DCF9_EUCGR</name>
<feature type="domain" description="Plant heme peroxidase family profile" evidence="20">
    <location>
        <begin position="36"/>
        <end position="332"/>
    </location>
</feature>
<dbReference type="Gene3D" id="1.10.420.10">
    <property type="entry name" value="Peroxidase, domain 2"/>
    <property type="match status" value="1"/>
</dbReference>
<feature type="binding site" evidence="16">
    <location>
        <position position="81"/>
    </location>
    <ligand>
        <name>Ca(2+)</name>
        <dbReference type="ChEBI" id="CHEBI:29108"/>
        <label>1</label>
    </ligand>
</feature>
<dbReference type="SUPFAM" id="SSF48113">
    <property type="entry name" value="Heme-dependent peroxidases"/>
    <property type="match status" value="1"/>
</dbReference>
<gene>
    <name evidence="21" type="ORF">EUGRSUZ_A00298</name>
</gene>
<evidence type="ECO:0000256" key="18">
    <source>
        <dbReference type="PIRSR" id="PIRSR600823-5"/>
    </source>
</evidence>
<evidence type="ECO:0000313" key="21">
    <source>
        <dbReference type="EMBL" id="KCW87910.1"/>
    </source>
</evidence>
<keyword evidence="13 18" id="KW-1015">Disulfide bond</keyword>
<feature type="disulfide bond" evidence="18">
    <location>
        <begin position="46"/>
        <end position="124"/>
    </location>
</feature>
<dbReference type="Gene3D" id="1.10.520.10">
    <property type="match status" value="1"/>
</dbReference>
<comment type="similarity">
    <text evidence="19">Belongs to the peroxidase family. Classical plant (class III) peroxidase subfamily.</text>
</comment>
<dbReference type="PROSITE" id="PS00435">
    <property type="entry name" value="PEROXIDASE_1"/>
    <property type="match status" value="1"/>
</dbReference>
<evidence type="ECO:0000256" key="8">
    <source>
        <dbReference type="ARBA" id="ARBA00022723"/>
    </source>
</evidence>
<evidence type="ECO:0000256" key="15">
    <source>
        <dbReference type="PIRSR" id="PIRSR600823-2"/>
    </source>
</evidence>
<dbReference type="PRINTS" id="PR00458">
    <property type="entry name" value="PEROXIDASE"/>
</dbReference>
<feature type="binding site" evidence="16">
    <location>
        <position position="83"/>
    </location>
    <ligand>
        <name>Ca(2+)</name>
        <dbReference type="ChEBI" id="CHEBI:29108"/>
        <label>1</label>
    </ligand>
</feature>
<feature type="chain" id="PRO_5005102434" description="Peroxidase" evidence="19">
    <location>
        <begin position="23"/>
        <end position="334"/>
    </location>
</feature>
<dbReference type="GO" id="GO:0006950">
    <property type="term" value="P:response to stress"/>
    <property type="evidence" value="ECO:0000318"/>
    <property type="project" value="GO_Central"/>
</dbReference>
<evidence type="ECO:0000256" key="14">
    <source>
        <dbReference type="ARBA" id="ARBA00023324"/>
    </source>
</evidence>
<feature type="binding site" evidence="16">
    <location>
        <position position="78"/>
    </location>
    <ligand>
        <name>Ca(2+)</name>
        <dbReference type="ChEBI" id="CHEBI:29108"/>
        <label>1</label>
    </ligand>
</feature>
<organism evidence="21">
    <name type="scientific">Eucalyptus grandis</name>
    <name type="common">Flooded gum</name>
    <dbReference type="NCBI Taxonomy" id="71139"/>
    <lineage>
        <taxon>Eukaryota</taxon>
        <taxon>Viridiplantae</taxon>
        <taxon>Streptophyta</taxon>
        <taxon>Embryophyta</taxon>
        <taxon>Tracheophyta</taxon>
        <taxon>Spermatophyta</taxon>
        <taxon>Magnoliopsida</taxon>
        <taxon>eudicotyledons</taxon>
        <taxon>Gunneridae</taxon>
        <taxon>Pentapetalae</taxon>
        <taxon>rosids</taxon>
        <taxon>malvids</taxon>
        <taxon>Myrtales</taxon>
        <taxon>Myrtaceae</taxon>
        <taxon>Myrtoideae</taxon>
        <taxon>Eucalypteae</taxon>
        <taxon>Eucalyptus</taxon>
    </lineage>
</organism>
<comment type="cofactor">
    <cofactor evidence="16 19">
        <name>Ca(2+)</name>
        <dbReference type="ChEBI" id="CHEBI:29108"/>
    </cofactor>
    <text evidence="16 19">Binds 2 calcium ions per subunit.</text>
</comment>
<evidence type="ECO:0000256" key="11">
    <source>
        <dbReference type="ARBA" id="ARBA00023002"/>
    </source>
</evidence>
<dbReference type="PROSITE" id="PS51257">
    <property type="entry name" value="PROKAR_LIPOPROTEIN"/>
    <property type="match status" value="1"/>
</dbReference>
<comment type="catalytic activity">
    <reaction evidence="1 19">
        <text>2 a phenolic donor + H2O2 = 2 a phenolic radical donor + 2 H2O</text>
        <dbReference type="Rhea" id="RHEA:56136"/>
        <dbReference type="ChEBI" id="CHEBI:15377"/>
        <dbReference type="ChEBI" id="CHEBI:16240"/>
        <dbReference type="ChEBI" id="CHEBI:139520"/>
        <dbReference type="ChEBI" id="CHEBI:139521"/>
        <dbReference type="EC" id="1.11.1.7"/>
    </reaction>
</comment>
<feature type="site" description="Transition state stabilizer" evidence="17">
    <location>
        <position position="73"/>
    </location>
</feature>
<dbReference type="eggNOG" id="ENOG502QRTQ">
    <property type="taxonomic scope" value="Eukaryota"/>
</dbReference>
<dbReference type="GO" id="GO:0046872">
    <property type="term" value="F:metal ion binding"/>
    <property type="evidence" value="ECO:0007669"/>
    <property type="project" value="UniProtKB-UniRule"/>
</dbReference>
<dbReference type="PROSITE" id="PS50873">
    <property type="entry name" value="PEROXIDASE_4"/>
    <property type="match status" value="1"/>
</dbReference>
<accession>A0A059DCF9</accession>
<dbReference type="InterPro" id="IPR002016">
    <property type="entry name" value="Haem_peroxidase"/>
</dbReference>
<dbReference type="AlphaFoldDB" id="A0A059DCF9"/>
<dbReference type="CDD" id="cd00693">
    <property type="entry name" value="secretory_peroxidase"/>
    <property type="match status" value="1"/>
</dbReference>
<dbReference type="EMBL" id="KK198753">
    <property type="protein sequence ID" value="KCW87910.1"/>
    <property type="molecule type" value="Genomic_DNA"/>
</dbReference>
<feature type="binding site" evidence="15">
    <location>
        <position position="170"/>
    </location>
    <ligand>
        <name>substrate</name>
    </ligand>
</feature>
<dbReference type="InterPro" id="IPR019793">
    <property type="entry name" value="Peroxidases_heam-ligand_BS"/>
</dbReference>
<dbReference type="PRINTS" id="PR00461">
    <property type="entry name" value="PLPEROXIDASE"/>
</dbReference>
<dbReference type="PANTHER" id="PTHR31517">
    <property type="match status" value="1"/>
</dbReference>
<feature type="signal peptide" evidence="19">
    <location>
        <begin position="1"/>
        <end position="22"/>
    </location>
</feature>
<evidence type="ECO:0000256" key="9">
    <source>
        <dbReference type="ARBA" id="ARBA00022729"/>
    </source>
</evidence>
<evidence type="ECO:0000256" key="10">
    <source>
        <dbReference type="ARBA" id="ARBA00022837"/>
    </source>
</evidence>
<protein>
    <recommendedName>
        <fullName evidence="4 19">Peroxidase</fullName>
        <ecNumber evidence="4 19">1.11.1.7</ecNumber>
    </recommendedName>
</protein>
<keyword evidence="5 19" id="KW-0964">Secreted</keyword>
<dbReference type="STRING" id="71139.A0A059DCF9"/>
<comment type="cofactor">
    <cofactor evidence="16 19">
        <name>heme b</name>
        <dbReference type="ChEBI" id="CHEBI:60344"/>
    </cofactor>
    <text evidence="16 19">Binds 1 heme b (iron(II)-protoporphyrin IX) group per subunit.</text>
</comment>
<dbReference type="EC" id="1.11.1.7" evidence="4 19"/>
<keyword evidence="9 19" id="KW-0732">Signal</keyword>
<feature type="binding site" evidence="16">
    <location>
        <position position="252"/>
    </location>
    <ligand>
        <name>Ca(2+)</name>
        <dbReference type="ChEBI" id="CHEBI:29108"/>
        <label>2</label>
    </ligand>
</feature>
<evidence type="ECO:0000256" key="17">
    <source>
        <dbReference type="PIRSR" id="PIRSR600823-4"/>
    </source>
</evidence>
<comment type="subcellular location">
    <subcellularLocation>
        <location evidence="19">Secreted</location>
    </subcellularLocation>
</comment>
<sequence length="334" mass="37018">MRASMWWQLLLSMLALVSSCAARRIQAEATIELPPPLQWQFYQNSCPDAEKYVRDQVEFYWKQDRTLAPKLIRIVYSDCFVKGCDASVLLDGPDSEKKAPQNAAFLGFTLEVIDKIKEVLEQHCPGVVSCADIINLAARDAVVLAGGTSYPVPTGRRDGNSSTAKSVDLPLQAVSWGSVVPYFQEKGLDVQDLTTLLGGHSLGKTGCQFVADRLYNFNKTGKPDPSVDPSFLSQLREQCPPNSTNQVYLNPDSGSSYSLGKTFYSRVLNHRAVLGIDQQIAANNDSYQIAQRYDASFEDFKEMFGRSMTRLGLVKLLPGDQGEVRKNCRVVNAK</sequence>
<dbReference type="InParanoid" id="A0A059DCF9"/>
<keyword evidence="14 19" id="KW-0376">Hydrogen peroxide</keyword>
<evidence type="ECO:0000256" key="5">
    <source>
        <dbReference type="ARBA" id="ARBA00022525"/>
    </source>
</evidence>
<evidence type="ECO:0000256" key="7">
    <source>
        <dbReference type="ARBA" id="ARBA00022617"/>
    </source>
</evidence>
<dbReference type="PANTHER" id="PTHR31517:SF59">
    <property type="entry name" value="PEROXIDASE"/>
    <property type="match status" value="1"/>
</dbReference>
<feature type="disulfide bond" evidence="18">
    <location>
        <begin position="207"/>
        <end position="239"/>
    </location>
</feature>
<dbReference type="Pfam" id="PF00141">
    <property type="entry name" value="peroxidase"/>
    <property type="match status" value="1"/>
</dbReference>
<evidence type="ECO:0000256" key="1">
    <source>
        <dbReference type="ARBA" id="ARBA00000189"/>
    </source>
</evidence>
<feature type="disulfide bond" evidence="18">
    <location>
        <begin position="79"/>
        <end position="84"/>
    </location>
</feature>
<dbReference type="FunFam" id="1.10.420.10:FF:000007">
    <property type="entry name" value="Peroxidase"/>
    <property type="match status" value="1"/>
</dbReference>
<keyword evidence="7 19" id="KW-0349">Heme</keyword>
<dbReference type="InterPro" id="IPR033905">
    <property type="entry name" value="Secretory_peroxidase"/>
</dbReference>
<keyword evidence="12 16" id="KW-0408">Iron</keyword>
<evidence type="ECO:0000259" key="20">
    <source>
        <dbReference type="PROSITE" id="PS50873"/>
    </source>
</evidence>
<evidence type="ECO:0000256" key="6">
    <source>
        <dbReference type="ARBA" id="ARBA00022559"/>
    </source>
</evidence>
<evidence type="ECO:0000256" key="16">
    <source>
        <dbReference type="PIRSR" id="PIRSR600823-3"/>
    </source>
</evidence>
<dbReference type="FunFam" id="1.10.520.10:FF:000008">
    <property type="entry name" value="Peroxidase"/>
    <property type="match status" value="1"/>
</dbReference>
<feature type="disulfide bond" evidence="18">
    <location>
        <begin position="130"/>
        <end position="328"/>
    </location>
</feature>
<evidence type="ECO:0000256" key="13">
    <source>
        <dbReference type="ARBA" id="ARBA00023157"/>
    </source>
</evidence>
<keyword evidence="10 16" id="KW-0106">Calcium</keyword>
<evidence type="ECO:0000256" key="12">
    <source>
        <dbReference type="ARBA" id="ARBA00023004"/>
    </source>
</evidence>
<comment type="function">
    <text evidence="2">Removal of H(2)O(2), oxidation of toxic reductants, biosynthesis and degradation of lignin, suberization, auxin catabolism, response to environmental stresses such as wounding, pathogen attack and oxidative stress. These functions might be dependent on each isozyme/isoform in each plant tissue.</text>
</comment>
<evidence type="ECO:0000256" key="4">
    <source>
        <dbReference type="ARBA" id="ARBA00012313"/>
    </source>
</evidence>
<feature type="binding site" evidence="16">
    <location>
        <position position="85"/>
    </location>
    <ligand>
        <name>Ca(2+)</name>
        <dbReference type="ChEBI" id="CHEBI:29108"/>
        <label>1</label>
    </ligand>
</feature>
<evidence type="ECO:0000256" key="3">
    <source>
        <dbReference type="ARBA" id="ARBA00006873"/>
    </source>
</evidence>
<evidence type="ECO:0000256" key="19">
    <source>
        <dbReference type="RuleBase" id="RU362060"/>
    </source>
</evidence>